<feature type="chain" id="PRO_5041939499" evidence="1">
    <location>
        <begin position="21"/>
        <end position="290"/>
    </location>
</feature>
<evidence type="ECO:0000313" key="2">
    <source>
        <dbReference type="EMBL" id="KAJ7624640.1"/>
    </source>
</evidence>
<reference evidence="2" key="1">
    <citation type="submission" date="2023-03" db="EMBL/GenBank/DDBJ databases">
        <title>Massive genome expansion in bonnet fungi (Mycena s.s.) driven by repeated elements and novel gene families across ecological guilds.</title>
        <authorList>
            <consortium name="Lawrence Berkeley National Laboratory"/>
            <person name="Harder C.B."/>
            <person name="Miyauchi S."/>
            <person name="Viragh M."/>
            <person name="Kuo A."/>
            <person name="Thoen E."/>
            <person name="Andreopoulos B."/>
            <person name="Lu D."/>
            <person name="Skrede I."/>
            <person name="Drula E."/>
            <person name="Henrissat B."/>
            <person name="Morin E."/>
            <person name="Kohler A."/>
            <person name="Barry K."/>
            <person name="LaButti K."/>
            <person name="Morin E."/>
            <person name="Salamov A."/>
            <person name="Lipzen A."/>
            <person name="Mereny Z."/>
            <person name="Hegedus B."/>
            <person name="Baldrian P."/>
            <person name="Stursova M."/>
            <person name="Weitz H."/>
            <person name="Taylor A."/>
            <person name="Grigoriev I.V."/>
            <person name="Nagy L.G."/>
            <person name="Martin F."/>
            <person name="Kauserud H."/>
        </authorList>
    </citation>
    <scope>NUCLEOTIDE SEQUENCE</scope>
    <source>
        <strain evidence="2">9284</strain>
    </source>
</reference>
<evidence type="ECO:0000313" key="3">
    <source>
        <dbReference type="Proteomes" id="UP001221142"/>
    </source>
</evidence>
<evidence type="ECO:0000256" key="1">
    <source>
        <dbReference type="SAM" id="SignalP"/>
    </source>
</evidence>
<gene>
    <name evidence="2" type="ORF">FB45DRAFT_1005519</name>
</gene>
<protein>
    <submittedName>
        <fullName evidence="2">Uncharacterized protein</fullName>
    </submittedName>
</protein>
<accession>A0AAD7FK23</accession>
<feature type="signal peptide" evidence="1">
    <location>
        <begin position="1"/>
        <end position="20"/>
    </location>
</feature>
<organism evidence="2 3">
    <name type="scientific">Roridomyces roridus</name>
    <dbReference type="NCBI Taxonomy" id="1738132"/>
    <lineage>
        <taxon>Eukaryota</taxon>
        <taxon>Fungi</taxon>
        <taxon>Dikarya</taxon>
        <taxon>Basidiomycota</taxon>
        <taxon>Agaricomycotina</taxon>
        <taxon>Agaricomycetes</taxon>
        <taxon>Agaricomycetidae</taxon>
        <taxon>Agaricales</taxon>
        <taxon>Marasmiineae</taxon>
        <taxon>Mycenaceae</taxon>
        <taxon>Roridomyces</taxon>
    </lineage>
</organism>
<dbReference type="EMBL" id="JARKIF010000013">
    <property type="protein sequence ID" value="KAJ7624640.1"/>
    <property type="molecule type" value="Genomic_DNA"/>
</dbReference>
<name>A0AAD7FK23_9AGAR</name>
<comment type="caution">
    <text evidence="2">The sequence shown here is derived from an EMBL/GenBank/DDBJ whole genome shotgun (WGS) entry which is preliminary data.</text>
</comment>
<dbReference type="AlphaFoldDB" id="A0AAD7FK23"/>
<proteinExistence type="predicted"/>
<keyword evidence="3" id="KW-1185">Reference proteome</keyword>
<dbReference type="Proteomes" id="UP001221142">
    <property type="component" value="Unassembled WGS sequence"/>
</dbReference>
<sequence length="290" mass="30100">MRASTFTLVISAILLPFAAAVPAARAPTDRVLTPGGFRAASNITVIPTGGSLAHVGSEIHVFDSTGKVVSKHAATRQPTKTTPVAPEETGWVADANWFNNGVPIGSFKTTWSVPAVPASWVGQTIFLFNSIEPGTFDAIMQPVLQYGGSAAGGGQFWSVATWYLYGDNTFFTTPVQVGVGQVLNGIVELVGTGAGNTFNYNSQFTNIGGTALTVVGGEELKWATLTLESYGVTGPSTYPAGSTVFSQTNLELSDGTFPSITWSTLSDPADGISTTVNTGGSTAAVITITY</sequence>
<keyword evidence="1" id="KW-0732">Signal</keyword>